<dbReference type="GO" id="GO:0015935">
    <property type="term" value="C:small ribosomal subunit"/>
    <property type="evidence" value="ECO:0007669"/>
    <property type="project" value="TreeGrafter"/>
</dbReference>
<comment type="similarity">
    <text evidence="2 8">Belongs to the bacterial ribosomal protein bS20 family.</text>
</comment>
<evidence type="ECO:0000256" key="2">
    <source>
        <dbReference type="ARBA" id="ARBA00007634"/>
    </source>
</evidence>
<protein>
    <recommendedName>
        <fullName evidence="7 8">Small ribosomal subunit protein bS20</fullName>
    </recommendedName>
</protein>
<proteinExistence type="inferred from homology"/>
<evidence type="ECO:0000256" key="5">
    <source>
        <dbReference type="ARBA" id="ARBA00022980"/>
    </source>
</evidence>
<dbReference type="PANTHER" id="PTHR33398">
    <property type="entry name" value="30S RIBOSOMAL PROTEIN S20"/>
    <property type="match status" value="1"/>
</dbReference>
<evidence type="ECO:0000256" key="1">
    <source>
        <dbReference type="ARBA" id="ARBA00003134"/>
    </source>
</evidence>
<dbReference type="Gene3D" id="1.20.58.110">
    <property type="entry name" value="Ribosomal protein S20"/>
    <property type="match status" value="1"/>
</dbReference>
<dbReference type="GO" id="GO:0005829">
    <property type="term" value="C:cytosol"/>
    <property type="evidence" value="ECO:0007669"/>
    <property type="project" value="TreeGrafter"/>
</dbReference>
<feature type="region of interest" description="Disordered" evidence="9">
    <location>
        <begin position="1"/>
        <end position="46"/>
    </location>
</feature>
<name>A0A6B0YYY6_9CHLR</name>
<comment type="caution">
    <text evidence="10">The sequence shown here is derived from an EMBL/GenBank/DDBJ whole genome shotgun (WGS) entry which is preliminary data.</text>
</comment>
<dbReference type="EMBL" id="VXRG01000178">
    <property type="protein sequence ID" value="MXY95883.1"/>
    <property type="molecule type" value="Genomic_DNA"/>
</dbReference>
<keyword evidence="5 8" id="KW-0689">Ribosomal protein</keyword>
<evidence type="ECO:0000256" key="6">
    <source>
        <dbReference type="ARBA" id="ARBA00023274"/>
    </source>
</evidence>
<evidence type="ECO:0000313" key="10">
    <source>
        <dbReference type="EMBL" id="MXY95883.1"/>
    </source>
</evidence>
<dbReference type="GO" id="GO:0006412">
    <property type="term" value="P:translation"/>
    <property type="evidence" value="ECO:0007669"/>
    <property type="project" value="UniProtKB-UniRule"/>
</dbReference>
<feature type="region of interest" description="Disordered" evidence="9">
    <location>
        <begin position="63"/>
        <end position="88"/>
    </location>
</feature>
<evidence type="ECO:0000256" key="8">
    <source>
        <dbReference type="HAMAP-Rule" id="MF_00500"/>
    </source>
</evidence>
<comment type="function">
    <text evidence="1 8">Binds directly to 16S ribosomal RNA.</text>
</comment>
<dbReference type="PANTHER" id="PTHR33398:SF1">
    <property type="entry name" value="SMALL RIBOSOMAL SUBUNIT PROTEIN BS20C"/>
    <property type="match status" value="1"/>
</dbReference>
<sequence length="88" mass="10035">MPNIRSAAKRARQDLRRRDRNRGYRSAARTAVKRARESIEDADPEAPEAIRQAYVALDKAAQRGAIHSNNAARRKSRLKRQQKKALAE</sequence>
<organism evidence="10">
    <name type="scientific">Caldilineaceae bacterium SB0664_bin_27</name>
    <dbReference type="NCBI Taxonomy" id="2605260"/>
    <lineage>
        <taxon>Bacteria</taxon>
        <taxon>Bacillati</taxon>
        <taxon>Chloroflexota</taxon>
        <taxon>Caldilineae</taxon>
        <taxon>Caldilineales</taxon>
        <taxon>Caldilineaceae</taxon>
    </lineage>
</organism>
<keyword evidence="4 8" id="KW-0694">RNA-binding</keyword>
<evidence type="ECO:0000256" key="7">
    <source>
        <dbReference type="ARBA" id="ARBA00035136"/>
    </source>
</evidence>
<dbReference type="FunFam" id="1.20.58.110:FF:000001">
    <property type="entry name" value="30S ribosomal protein S20"/>
    <property type="match status" value="1"/>
</dbReference>
<evidence type="ECO:0000256" key="9">
    <source>
        <dbReference type="SAM" id="MobiDB-lite"/>
    </source>
</evidence>
<reference evidence="10" key="1">
    <citation type="submission" date="2019-09" db="EMBL/GenBank/DDBJ databases">
        <title>Characterisation of the sponge microbiome using genome-centric metagenomics.</title>
        <authorList>
            <person name="Engelberts J.P."/>
            <person name="Robbins S.J."/>
            <person name="De Goeij J.M."/>
            <person name="Aranda M."/>
            <person name="Bell S.C."/>
            <person name="Webster N.S."/>
        </authorList>
    </citation>
    <scope>NUCLEOTIDE SEQUENCE</scope>
    <source>
        <strain evidence="10">SB0664_bin_27</strain>
    </source>
</reference>
<gene>
    <name evidence="8 10" type="primary">rpsT</name>
    <name evidence="10" type="ORF">F4Y42_20780</name>
</gene>
<dbReference type="InterPro" id="IPR036510">
    <property type="entry name" value="Ribosomal_bS20_sf"/>
</dbReference>
<evidence type="ECO:0000256" key="3">
    <source>
        <dbReference type="ARBA" id="ARBA00022730"/>
    </source>
</evidence>
<dbReference type="SUPFAM" id="SSF46992">
    <property type="entry name" value="Ribosomal protein S20"/>
    <property type="match status" value="1"/>
</dbReference>
<dbReference type="AlphaFoldDB" id="A0A6B0YYY6"/>
<accession>A0A6B0YYY6</accession>
<dbReference type="Pfam" id="PF01649">
    <property type="entry name" value="Ribosomal_S20p"/>
    <property type="match status" value="1"/>
</dbReference>
<dbReference type="NCBIfam" id="TIGR00029">
    <property type="entry name" value="S20"/>
    <property type="match status" value="1"/>
</dbReference>
<keyword evidence="3 8" id="KW-0699">rRNA-binding</keyword>
<feature type="compositionally biased region" description="Basic residues" evidence="9">
    <location>
        <begin position="72"/>
        <end position="88"/>
    </location>
</feature>
<keyword evidence="6 8" id="KW-0687">Ribonucleoprotein</keyword>
<dbReference type="GO" id="GO:0070181">
    <property type="term" value="F:small ribosomal subunit rRNA binding"/>
    <property type="evidence" value="ECO:0007669"/>
    <property type="project" value="TreeGrafter"/>
</dbReference>
<evidence type="ECO:0000256" key="4">
    <source>
        <dbReference type="ARBA" id="ARBA00022884"/>
    </source>
</evidence>
<dbReference type="InterPro" id="IPR002583">
    <property type="entry name" value="Ribosomal_bS20"/>
</dbReference>
<dbReference type="GO" id="GO:0003735">
    <property type="term" value="F:structural constituent of ribosome"/>
    <property type="evidence" value="ECO:0007669"/>
    <property type="project" value="InterPro"/>
</dbReference>
<dbReference type="HAMAP" id="MF_00500">
    <property type="entry name" value="Ribosomal_bS20"/>
    <property type="match status" value="1"/>
</dbReference>